<feature type="binding site" evidence="1">
    <location>
        <position position="34"/>
    </location>
    <ligand>
        <name>Zn(2+)</name>
        <dbReference type="ChEBI" id="CHEBI:29105"/>
    </ligand>
</feature>
<keyword evidence="1" id="KW-0805">Transcription regulation</keyword>
<protein>
    <recommendedName>
        <fullName evidence="1">RNA polymerase-binding protein RbpA</fullName>
    </recommendedName>
</protein>
<reference evidence="6 7" key="2">
    <citation type="submission" date="2020-04" db="EMBL/GenBank/DDBJ databases">
        <title>Antimicrobial susceptibility and clonality of vaginal-derived multi-drug resistant Mobiluncus isolates in China.</title>
        <authorList>
            <person name="Zhang X."/>
        </authorList>
    </citation>
    <scope>NUCLEOTIDE SEQUENCE [LARGE SCALE GENOMIC DNA]</scope>
    <source>
        <strain evidence="3 6">12</strain>
        <strain evidence="2 7">7</strain>
    </source>
</reference>
<feature type="binding site" evidence="1">
    <location>
        <position position="59"/>
    </location>
    <ligand>
        <name>Zn(2+)</name>
        <dbReference type="ChEBI" id="CHEBI:29105"/>
    </ligand>
</feature>
<dbReference type="GO" id="GO:0045893">
    <property type="term" value="P:positive regulation of DNA-templated transcription"/>
    <property type="evidence" value="ECO:0007669"/>
    <property type="project" value="UniProtKB-UniRule"/>
</dbReference>
<name>A0A2J9KR47_9ACTO</name>
<dbReference type="Proteomes" id="UP000255284">
    <property type="component" value="Unassembled WGS sequence"/>
</dbReference>
<feature type="binding site" evidence="1">
    <location>
        <position position="56"/>
    </location>
    <ligand>
        <name>Zn(2+)</name>
        <dbReference type="ChEBI" id="CHEBI:29105"/>
    </ligand>
</feature>
<dbReference type="EMBL" id="JABCUS010000014">
    <property type="protein sequence ID" value="NMX03725.1"/>
    <property type="molecule type" value="Genomic_DNA"/>
</dbReference>
<dbReference type="Gene3D" id="2.20.28.270">
    <property type="entry name" value="RNA polymerase-binding protein A"/>
    <property type="match status" value="1"/>
</dbReference>
<dbReference type="InterPro" id="IPR036671">
    <property type="entry name" value="DPH_MB_sf"/>
</dbReference>
<dbReference type="Proteomes" id="UP000575397">
    <property type="component" value="Unassembled WGS sequence"/>
</dbReference>
<dbReference type="HAMAP" id="MF_01483">
    <property type="entry name" value="RbpA"/>
    <property type="match status" value="1"/>
</dbReference>
<evidence type="ECO:0000256" key="1">
    <source>
        <dbReference type="HAMAP-Rule" id="MF_01483"/>
    </source>
</evidence>
<dbReference type="AlphaFoldDB" id="A0A2J9KR47"/>
<organism evidence="3 6">
    <name type="scientific">Mobiluncus mulieris</name>
    <dbReference type="NCBI Taxonomy" id="2052"/>
    <lineage>
        <taxon>Bacteria</taxon>
        <taxon>Bacillati</taxon>
        <taxon>Actinomycetota</taxon>
        <taxon>Actinomycetes</taxon>
        <taxon>Actinomycetales</taxon>
        <taxon>Actinomycetaceae</taxon>
        <taxon>Mobiluncus</taxon>
    </lineage>
</organism>
<evidence type="ECO:0000313" key="2">
    <source>
        <dbReference type="EMBL" id="NMW92269.1"/>
    </source>
</evidence>
<comment type="similarity">
    <text evidence="1">Belongs to the RNA polymerase-binding protein RbpA family.</text>
</comment>
<comment type="caution">
    <text evidence="3">The sequence shown here is derived from an EMBL/GenBank/DDBJ whole genome shotgun (WGS) entry which is preliminary data.</text>
</comment>
<evidence type="ECO:0000313" key="6">
    <source>
        <dbReference type="Proteomes" id="UP000575397"/>
    </source>
</evidence>
<dbReference type="EMBL" id="UGGQ01000006">
    <property type="protein sequence ID" value="STO17393.1"/>
    <property type="molecule type" value="Genomic_DNA"/>
</dbReference>
<dbReference type="InterPro" id="IPR025182">
    <property type="entry name" value="RNApol-bd_RbpA"/>
</dbReference>
<comment type="subunit">
    <text evidence="1">Forms a complex with the RNAP catalytic core and with free principal sigma factors.</text>
</comment>
<proteinExistence type="inferred from homology"/>
<evidence type="ECO:0000313" key="4">
    <source>
        <dbReference type="EMBL" id="STO17393.1"/>
    </source>
</evidence>
<evidence type="ECO:0000313" key="7">
    <source>
        <dbReference type="Proteomes" id="UP000582487"/>
    </source>
</evidence>
<dbReference type="GeneID" id="61167969"/>
<dbReference type="GO" id="GO:0008270">
    <property type="term" value="F:zinc ion binding"/>
    <property type="evidence" value="ECO:0007669"/>
    <property type="project" value="UniProtKB-UniRule"/>
</dbReference>
<keyword evidence="1" id="KW-0862">Zinc</keyword>
<comment type="function">
    <text evidence="1">Binds to RNA polymerase (RNAP), stimulating transcription from principal, but not alternative sigma factor promoters.</text>
</comment>
<dbReference type="SUPFAM" id="SSF144217">
    <property type="entry name" value="CSL zinc finger"/>
    <property type="match status" value="1"/>
</dbReference>
<dbReference type="InterPro" id="IPR038638">
    <property type="entry name" value="RbpA_sf"/>
</dbReference>
<keyword evidence="1" id="KW-0479">Metal-binding</keyword>
<accession>A0A2J9KR47</accession>
<evidence type="ECO:0000313" key="3">
    <source>
        <dbReference type="EMBL" id="NMX03725.1"/>
    </source>
</evidence>
<gene>
    <name evidence="1" type="primary">rbpA</name>
    <name evidence="2" type="ORF">HHJ74_00855</name>
    <name evidence="3" type="ORF">HHJ77_07240</name>
    <name evidence="4" type="ORF">NCTC11819_01983</name>
</gene>
<dbReference type="RefSeq" id="WP_004012363.1">
    <property type="nucleotide sequence ID" value="NZ_CAMPNB010000005.1"/>
</dbReference>
<evidence type="ECO:0000313" key="5">
    <source>
        <dbReference type="Proteomes" id="UP000255284"/>
    </source>
</evidence>
<sequence>MADRALRGTHMGFTSLESEEGVVFVERQTVDYTCPAGHTFDVTFAIDAKVPDVWDCPQCSQKALRVGAEDFAEEKTIKPQKTHWEQLRDRRSIEELDVLLGERLEAYRSGRRH</sequence>
<dbReference type="Proteomes" id="UP000582487">
    <property type="component" value="Unassembled WGS sequence"/>
</dbReference>
<dbReference type="EMBL" id="JABCUV010000001">
    <property type="protein sequence ID" value="NMW92269.1"/>
    <property type="molecule type" value="Genomic_DNA"/>
</dbReference>
<comment type="cofactor">
    <cofactor evidence="1">
        <name>Zn(2+)</name>
        <dbReference type="ChEBI" id="CHEBI:29105"/>
    </cofactor>
    <text evidence="1">Bind 1 Zn(2+) per subunit.</text>
</comment>
<dbReference type="GO" id="GO:0001000">
    <property type="term" value="F:bacterial-type RNA polymerase core enzyme binding"/>
    <property type="evidence" value="ECO:0007669"/>
    <property type="project" value="UniProtKB-UniRule"/>
</dbReference>
<dbReference type="OrthoDB" id="3618415at2"/>
<dbReference type="Pfam" id="PF13397">
    <property type="entry name" value="RbpA"/>
    <property type="match status" value="1"/>
</dbReference>
<feature type="binding site" evidence="1">
    <location>
        <position position="38"/>
    </location>
    <ligand>
        <name>Zn(2+)</name>
        <dbReference type="ChEBI" id="CHEBI:29105"/>
    </ligand>
</feature>
<reference evidence="4 5" key="1">
    <citation type="submission" date="2018-06" db="EMBL/GenBank/DDBJ databases">
        <authorList>
            <consortium name="Pathogen Informatics"/>
            <person name="Doyle S."/>
        </authorList>
    </citation>
    <scope>NUCLEOTIDE SEQUENCE [LARGE SCALE GENOMIC DNA]</scope>
    <source>
        <strain evidence="4 5">NCTC11819</strain>
    </source>
</reference>
<keyword evidence="1" id="KW-0804">Transcription</keyword>